<comment type="caution">
    <text evidence="2">The sequence shown here is derived from an EMBL/GenBank/DDBJ whole genome shotgun (WGS) entry which is preliminary data.</text>
</comment>
<keyword evidence="3" id="KW-1185">Reference proteome</keyword>
<organism evidence="2 3">
    <name type="scientific">Nonomuraea thailandensis</name>
    <dbReference type="NCBI Taxonomy" id="1188745"/>
    <lineage>
        <taxon>Bacteria</taxon>
        <taxon>Bacillati</taxon>
        <taxon>Actinomycetota</taxon>
        <taxon>Actinomycetes</taxon>
        <taxon>Streptosporangiales</taxon>
        <taxon>Streptosporangiaceae</taxon>
        <taxon>Nonomuraea</taxon>
    </lineage>
</organism>
<evidence type="ECO:0000313" key="2">
    <source>
        <dbReference type="EMBL" id="MCP2357145.1"/>
    </source>
</evidence>
<dbReference type="Proteomes" id="UP001139648">
    <property type="component" value="Unassembled WGS sequence"/>
</dbReference>
<sequence length="53" mass="5402">MPLTVSSDTGFSGSASATGYSTTGCHPGAWITTRRGRPKTAGRKVTLVLGAAY</sequence>
<dbReference type="AlphaFoldDB" id="A0A9X2K2J3"/>
<evidence type="ECO:0000313" key="3">
    <source>
        <dbReference type="Proteomes" id="UP001139648"/>
    </source>
</evidence>
<proteinExistence type="predicted"/>
<accession>A0A9X2K2J3</accession>
<reference evidence="2" key="1">
    <citation type="submission" date="2022-06" db="EMBL/GenBank/DDBJ databases">
        <title>Sequencing the genomes of 1000 actinobacteria strains.</title>
        <authorList>
            <person name="Klenk H.-P."/>
        </authorList>
    </citation>
    <scope>NUCLEOTIDE SEQUENCE</scope>
    <source>
        <strain evidence="2">DSM 46694</strain>
    </source>
</reference>
<name>A0A9X2K2J3_9ACTN</name>
<evidence type="ECO:0000256" key="1">
    <source>
        <dbReference type="SAM" id="MobiDB-lite"/>
    </source>
</evidence>
<feature type="region of interest" description="Disordered" evidence="1">
    <location>
        <begin position="1"/>
        <end position="37"/>
    </location>
</feature>
<protein>
    <submittedName>
        <fullName evidence="2">Uncharacterized protein</fullName>
    </submittedName>
</protein>
<dbReference type="EMBL" id="JAMZEB010000002">
    <property type="protein sequence ID" value="MCP2357145.1"/>
    <property type="molecule type" value="Genomic_DNA"/>
</dbReference>
<feature type="compositionally biased region" description="Low complexity" evidence="1">
    <location>
        <begin position="1"/>
        <end position="24"/>
    </location>
</feature>
<gene>
    <name evidence="2" type="ORF">HD597_004165</name>
</gene>